<proteinExistence type="predicted"/>
<gene>
    <name evidence="1" type="primary">AlNc14C237G9415</name>
    <name evidence="1" type="ORF">ALNC14_105410</name>
</gene>
<dbReference type="HOGENOM" id="CLU_1605725_0_0_1"/>
<organism evidence="1">
    <name type="scientific">Albugo laibachii Nc14</name>
    <dbReference type="NCBI Taxonomy" id="890382"/>
    <lineage>
        <taxon>Eukaryota</taxon>
        <taxon>Sar</taxon>
        <taxon>Stramenopiles</taxon>
        <taxon>Oomycota</taxon>
        <taxon>Peronosporomycetes</taxon>
        <taxon>Albuginales</taxon>
        <taxon>Albuginaceae</taxon>
        <taxon>Albugo</taxon>
    </lineage>
</organism>
<reference evidence="1" key="2">
    <citation type="submission" date="2011-02" db="EMBL/GenBank/DDBJ databases">
        <authorList>
            <person name="MacLean D."/>
        </authorList>
    </citation>
    <scope>NUCLEOTIDE SEQUENCE</scope>
</reference>
<protein>
    <submittedName>
        <fullName evidence="1">Uncharacterized protein AlNc14C237G9415</fullName>
    </submittedName>
</protein>
<dbReference type="EMBL" id="FR824282">
    <property type="protein sequence ID" value="CCA24397.1"/>
    <property type="molecule type" value="Genomic_DNA"/>
</dbReference>
<sequence>MSARQQWWAQWEKLQIQWDEIARNGKQHLSVVADSIQKSSYLETDASKTIISSEMLRSVAITKLWKQAQHARKKLRAELEKLGLVMVNMRSLWNSVRTNDRDVYLEGAMCKTIRMFENELMAKSLIVEDDFGARGHGTLLLYIASWQMQPCIDSAEITSMRELCKL</sequence>
<reference evidence="1" key="1">
    <citation type="journal article" date="2011" name="PLoS Biol.">
        <title>Gene gain and loss during evolution of obligate parasitism in the white rust pathogen of Arabidopsis thaliana.</title>
        <authorList>
            <person name="Kemen E."/>
            <person name="Gardiner A."/>
            <person name="Schultz-Larsen T."/>
            <person name="Kemen A.C."/>
            <person name="Balmuth A.L."/>
            <person name="Robert-Seilaniantz A."/>
            <person name="Bailey K."/>
            <person name="Holub E."/>
            <person name="Studholme D.J."/>
            <person name="Maclean D."/>
            <person name="Jones J.D."/>
        </authorList>
    </citation>
    <scope>NUCLEOTIDE SEQUENCE</scope>
</reference>
<evidence type="ECO:0000313" key="1">
    <source>
        <dbReference type="EMBL" id="CCA24397.1"/>
    </source>
</evidence>
<dbReference type="AlphaFoldDB" id="F0WSS0"/>
<name>F0WSS0_9STRA</name>
<accession>F0WSS0</accession>